<comment type="caution">
    <text evidence="1">The sequence shown here is derived from an EMBL/GenBank/DDBJ whole genome shotgun (WGS) entry which is preliminary data.</text>
</comment>
<reference evidence="1" key="1">
    <citation type="submission" date="2019-09" db="EMBL/GenBank/DDBJ databases">
        <authorList>
            <person name="Rodrigo-Torres L."/>
            <person name="Arahal R. D."/>
            <person name="Lucena T."/>
        </authorList>
    </citation>
    <scope>NUCLEOTIDE SEQUENCE</scope>
    <source>
        <strain evidence="1">ISS653</strain>
    </source>
</reference>
<name>A0AC61Y8M8_9FLAO</name>
<sequence length="371" mass="38957">MNEKLSLALDEFLHVGVGLVIIIALVSVVTGLIRAFVPLEKLQKRLSKTGKFGGLMGALLGLPTPFCSASMVPVSMGMVEMGAPFAMVFSFLLSAPLANFVVVGFIFGVFGWKVALVYFLIVFIGSVLFGTLFGKTSIKNEVKRINLDSKDTNVEDSSQQVVSCGTSSNNNSSQQVASCGTSSNNNSSQQVASCGTSSNNNSSQQVASCGTSSNNNSSQQVASCGTSSNSVCGESNPKLNEAFSFGWALFKRILPYVLIGAVISAALVAFVPDTWIQKYLGNDSPLAIPIAAGIGVPLYLRIEMAIPILKALIVKGMSMGAAIALIIGGTGASLPEIALISSMLKPKAIMAFILSVMTMAIVGGFIFYFFF</sequence>
<organism evidence="1 2">
    <name type="scientific">Mesonia oceanica</name>
    <dbReference type="NCBI Taxonomy" id="2687242"/>
    <lineage>
        <taxon>Bacteria</taxon>
        <taxon>Pseudomonadati</taxon>
        <taxon>Bacteroidota</taxon>
        <taxon>Flavobacteriia</taxon>
        <taxon>Flavobacteriales</taxon>
        <taxon>Flavobacteriaceae</taxon>
        <taxon>Mesonia</taxon>
    </lineage>
</organism>
<keyword evidence="2" id="KW-1185">Reference proteome</keyword>
<dbReference type="Proteomes" id="UP000356253">
    <property type="component" value="Unassembled WGS sequence"/>
</dbReference>
<evidence type="ECO:0000313" key="1">
    <source>
        <dbReference type="EMBL" id="VVV00520.1"/>
    </source>
</evidence>
<proteinExistence type="predicted"/>
<gene>
    <name evidence="1" type="ORF">FVB9532_01791</name>
</gene>
<dbReference type="EMBL" id="CABVMM010000006">
    <property type="protein sequence ID" value="VVV00520.1"/>
    <property type="molecule type" value="Genomic_DNA"/>
</dbReference>
<accession>A0AC61Y8M8</accession>
<evidence type="ECO:0000313" key="2">
    <source>
        <dbReference type="Proteomes" id="UP000356253"/>
    </source>
</evidence>
<protein>
    <submittedName>
        <fullName evidence="1">Uncharacterized protein</fullName>
    </submittedName>
</protein>